<accession>A0A4S3ZTJ2</accession>
<evidence type="ECO:0000313" key="3">
    <source>
        <dbReference type="Proteomes" id="UP000310754"/>
    </source>
</evidence>
<evidence type="ECO:0000313" key="2">
    <source>
        <dbReference type="EMBL" id="THF49017.1"/>
    </source>
</evidence>
<evidence type="ECO:0008006" key="4">
    <source>
        <dbReference type="Google" id="ProtNLM"/>
    </source>
</evidence>
<dbReference type="EMBL" id="SSOA01000007">
    <property type="protein sequence ID" value="THF49017.1"/>
    <property type="molecule type" value="Genomic_DNA"/>
</dbReference>
<proteinExistence type="predicted"/>
<keyword evidence="1" id="KW-1133">Transmembrane helix</keyword>
<gene>
    <name evidence="2" type="ORF">E6C51_14190</name>
</gene>
<keyword evidence="1" id="KW-0472">Membrane</keyword>
<keyword evidence="3" id="KW-1185">Reference proteome</keyword>
<keyword evidence="1" id="KW-0812">Transmembrane</keyword>
<dbReference type="AlphaFoldDB" id="A0A4S3ZTJ2"/>
<evidence type="ECO:0000256" key="1">
    <source>
        <dbReference type="SAM" id="Phobius"/>
    </source>
</evidence>
<organism evidence="2 3">
    <name type="scientific">Allorhizobium terrae</name>
    <dbReference type="NCBI Taxonomy" id="1848972"/>
    <lineage>
        <taxon>Bacteria</taxon>
        <taxon>Pseudomonadati</taxon>
        <taxon>Pseudomonadota</taxon>
        <taxon>Alphaproteobacteria</taxon>
        <taxon>Hyphomicrobiales</taxon>
        <taxon>Rhizobiaceae</taxon>
        <taxon>Rhizobium/Agrobacterium group</taxon>
        <taxon>Allorhizobium</taxon>
    </lineage>
</organism>
<protein>
    <recommendedName>
        <fullName evidence="4">DUF883 family protein</fullName>
    </recommendedName>
</protein>
<reference evidence="2 3" key="1">
    <citation type="submission" date="2019-04" db="EMBL/GenBank/DDBJ databases">
        <title>Rhizobium terrae sp. nov., isolated from a paddy soil.</title>
        <authorList>
            <person name="Lin S.-Y."/>
            <person name="Hameed A."/>
            <person name="Huang H.-I."/>
            <person name="Young C.-C."/>
        </authorList>
    </citation>
    <scope>NUCLEOTIDE SEQUENCE [LARGE SCALE GENOMIC DNA]</scope>
    <source>
        <strain evidence="2 3">CC-HIH110</strain>
    </source>
</reference>
<comment type="caution">
    <text evidence="2">The sequence shown here is derived from an EMBL/GenBank/DDBJ whole genome shotgun (WGS) entry which is preliminary data.</text>
</comment>
<dbReference type="Proteomes" id="UP000310754">
    <property type="component" value="Unassembled WGS sequence"/>
</dbReference>
<feature type="transmembrane region" description="Helical" evidence="1">
    <location>
        <begin position="75"/>
        <end position="95"/>
    </location>
</feature>
<sequence length="107" mass="11535">MADNTRMQEEMRALQDQIANLKDSLTSQGYSVADQVRDTASSAFNGAARKVDGATRYARNEAASVAGIVREHPTATSTALLGMALVGGVLGYLLGSQTAEEPRRRWY</sequence>
<name>A0A4S3ZTJ2_9HYPH</name>
<dbReference type="RefSeq" id="WP_146932358.1">
    <property type="nucleotide sequence ID" value="NZ_SSOA01000007.1"/>
</dbReference>